<dbReference type="PROSITE" id="PS51318">
    <property type="entry name" value="TAT"/>
    <property type="match status" value="1"/>
</dbReference>
<dbReference type="GO" id="GO:0051536">
    <property type="term" value="F:iron-sulfur cluster binding"/>
    <property type="evidence" value="ECO:0007669"/>
    <property type="project" value="UniProtKB-KW"/>
</dbReference>
<dbReference type="InterPro" id="IPR006311">
    <property type="entry name" value="TAT_signal"/>
</dbReference>
<dbReference type="InterPro" id="IPR050612">
    <property type="entry name" value="Prok_Mopterin_Oxidored"/>
</dbReference>
<dbReference type="GO" id="GO:0018818">
    <property type="term" value="F:acetylene hydratase activity"/>
    <property type="evidence" value="ECO:0007669"/>
    <property type="project" value="InterPro"/>
</dbReference>
<dbReference type="Gene3D" id="3.40.228.10">
    <property type="entry name" value="Dimethylsulfoxide Reductase, domain 2"/>
    <property type="match status" value="2"/>
</dbReference>
<dbReference type="SUPFAM" id="SSF53706">
    <property type="entry name" value="Formate dehydrogenase/DMSO reductase, domains 1-3"/>
    <property type="match status" value="1"/>
</dbReference>
<dbReference type="GO" id="GO:0016491">
    <property type="term" value="F:oxidoreductase activity"/>
    <property type="evidence" value="ECO:0007669"/>
    <property type="project" value="UniProtKB-KW"/>
</dbReference>
<accession>A0A6L7IZ23</accession>
<proteinExistence type="inferred from homology"/>
<sequence>MEKLNVSRRSFVKMAVATASIVAVSSGGSLVALADEGDSATAENDVRRVRTVCRACGKMECGVWVTVQDGKAIRVEGDQSCFTSRGNCCTKSQSSIQACYHPDRLRYPMKRTRPKGEDPGWERISWDEAMKVSAEKFAEVKEKYGGTGIFTMNGTSRMWAMGGYATLAILTGAVNHHVASCICKGPRFLTTSTTDEYGSNWMTSAEEPRVYVEWGGNIEYSNYDDSCRSVVNAVSKAEAFISIDPRMTGIGKEADYWLNVRPGTDQAIALAWAKIIYEHDLMDELYMKRWSNGPFLVVEDMEPSGGWMIDNSGAHDMKTHLLKECDIVEGGSYQKFFVHDANKARDGKVGNDALSFYDVEVTQWDGESITTDDAMSNGRVAKEGTPFEGWLPAPTQFKSIDPDLTGEYDVTLKDGRTVKAKTVWQYYVDMLEDKTPEWAEEVTGVDARKIEEACLAWATRPEGADHGNGGIHISLAMDQNGNNYQTIRSIMLLSHMTGNMDIPAGNRGPTHSYFNDECWLPYAFLGGQFDASPEAGNKFDQNELIVGGDDWPITKWYGQWSEPNSIWKAVLTGDPYPIVAGANDSGSFMNHGTSGPAWEAMNKLDFWLEANLWHHPTAECADILVPVYHWLEMRFPRISQGPHCGLAMNVPCVDAPGDCKDDPMFMKALAQAMEFPWSMDPDMPDPDTADSCERMFQLAQEEAAKIGEGLPYKSYREFEEDFQENGWQNAKKVYPKEMGTYRRWETGYMTIKPGVGRAEGIVGLSVPGCDETRRFGYITPTSKYELWPTVIERYGMGGKANVDMSWLVPDYREPLESPASDPKLFEEYPFVATTGRRIPVYFHSEHRQLPWCREQWPVPRIEINPLDAAKLGIEQGDWVWIETKHGKIRQCADVYYGIGEGVVNLEHAWWFPELSAPNHGESLCNCNRLLNPENVDPIMASPCMRGFAVKMYKATPENSPFGNPVPCDEDGTEIIHDASDPRLKEWLPDYSLNGSDY</sequence>
<evidence type="ECO:0000313" key="8">
    <source>
        <dbReference type="Proteomes" id="UP000478463"/>
    </source>
</evidence>
<dbReference type="InterPro" id="IPR009010">
    <property type="entry name" value="Asp_de-COase-like_dom_sf"/>
</dbReference>
<dbReference type="EMBL" id="CP063310">
    <property type="protein sequence ID" value="QOS69444.1"/>
    <property type="molecule type" value="Genomic_DNA"/>
</dbReference>
<evidence type="ECO:0000256" key="5">
    <source>
        <dbReference type="ARBA" id="ARBA00023004"/>
    </source>
</evidence>
<dbReference type="InterPro" id="IPR037949">
    <property type="entry name" value="MopB_CT_Acetylene-hydratase"/>
</dbReference>
<dbReference type="AlphaFoldDB" id="A0A6L7IZ23"/>
<keyword evidence="2" id="KW-0479">Metal-binding</keyword>
<dbReference type="RefSeq" id="WP_160943215.1">
    <property type="nucleotide sequence ID" value="NZ_CP063310.1"/>
</dbReference>
<dbReference type="InterPro" id="IPR006657">
    <property type="entry name" value="MoPterin_dinucl-bd_dom"/>
</dbReference>
<evidence type="ECO:0000313" key="7">
    <source>
        <dbReference type="EMBL" id="QOS69444.1"/>
    </source>
</evidence>
<keyword evidence="3" id="KW-0732">Signal</keyword>
<dbReference type="Pfam" id="PF04879">
    <property type="entry name" value="Molybdop_Fe4S4"/>
    <property type="match status" value="1"/>
</dbReference>
<dbReference type="PANTHER" id="PTHR43742">
    <property type="entry name" value="TRIMETHYLAMINE-N-OXIDE REDUCTASE"/>
    <property type="match status" value="1"/>
</dbReference>
<dbReference type="InterPro" id="IPR006963">
    <property type="entry name" value="Mopterin_OxRdtase_4Fe-4S_dom"/>
</dbReference>
<dbReference type="GO" id="GO:0046872">
    <property type="term" value="F:metal ion binding"/>
    <property type="evidence" value="ECO:0007669"/>
    <property type="project" value="UniProtKB-KW"/>
</dbReference>
<dbReference type="KEGG" id="egd:GS424_006265"/>
<protein>
    <submittedName>
        <fullName evidence="7">Molybdopterin-dependent oxidoreductase</fullName>
    </submittedName>
</protein>
<dbReference type="SUPFAM" id="SSF50692">
    <property type="entry name" value="ADC-like"/>
    <property type="match status" value="1"/>
</dbReference>
<dbReference type="Gene3D" id="2.40.40.20">
    <property type="match status" value="1"/>
</dbReference>
<name>A0A6L7IZ23_9ACTN</name>
<dbReference type="PANTHER" id="PTHR43742:SF6">
    <property type="entry name" value="OXIDOREDUCTASE YYAE-RELATED"/>
    <property type="match status" value="1"/>
</dbReference>
<dbReference type="GO" id="GO:0043546">
    <property type="term" value="F:molybdopterin cofactor binding"/>
    <property type="evidence" value="ECO:0007669"/>
    <property type="project" value="InterPro"/>
</dbReference>
<evidence type="ECO:0000256" key="4">
    <source>
        <dbReference type="ARBA" id="ARBA00023002"/>
    </source>
</evidence>
<dbReference type="CDD" id="cd02781">
    <property type="entry name" value="MopB_CT_Acetylene-hydratase"/>
    <property type="match status" value="1"/>
</dbReference>
<dbReference type="Gene3D" id="3.40.50.740">
    <property type="match status" value="2"/>
</dbReference>
<comment type="similarity">
    <text evidence="1">Belongs to the prokaryotic molybdopterin-containing oxidoreductase family.</text>
</comment>
<dbReference type="Pfam" id="PF01568">
    <property type="entry name" value="Molydop_binding"/>
    <property type="match status" value="1"/>
</dbReference>
<organism evidence="7 8">
    <name type="scientific">Eggerthella guodeyinii</name>
    <dbReference type="NCBI Taxonomy" id="2690837"/>
    <lineage>
        <taxon>Bacteria</taxon>
        <taxon>Bacillati</taxon>
        <taxon>Actinomycetota</taxon>
        <taxon>Coriobacteriia</taxon>
        <taxon>Eggerthellales</taxon>
        <taxon>Eggerthellaceae</taxon>
        <taxon>Eggerthella</taxon>
    </lineage>
</organism>
<dbReference type="SMART" id="SM00926">
    <property type="entry name" value="Molybdop_Fe4S4"/>
    <property type="match status" value="1"/>
</dbReference>
<dbReference type="Pfam" id="PF00384">
    <property type="entry name" value="Molybdopterin"/>
    <property type="match status" value="1"/>
</dbReference>
<evidence type="ECO:0000256" key="6">
    <source>
        <dbReference type="ARBA" id="ARBA00023014"/>
    </source>
</evidence>
<evidence type="ECO:0000256" key="2">
    <source>
        <dbReference type="ARBA" id="ARBA00022723"/>
    </source>
</evidence>
<keyword evidence="5" id="KW-0408">Iron</keyword>
<evidence type="ECO:0000256" key="3">
    <source>
        <dbReference type="ARBA" id="ARBA00022729"/>
    </source>
</evidence>
<reference evidence="7 8" key="1">
    <citation type="submission" date="2020-10" db="EMBL/GenBank/DDBJ databases">
        <title>Eggerthella sp. nov., isolated from human feces.</title>
        <authorList>
            <person name="Yajun G."/>
        </authorList>
    </citation>
    <scope>NUCLEOTIDE SEQUENCE [LARGE SCALE GENOMIC DNA]</scope>
    <source>
        <strain evidence="7 8">HF-1101</strain>
    </source>
</reference>
<dbReference type="Gene3D" id="2.20.25.90">
    <property type="entry name" value="ADC-like domains"/>
    <property type="match status" value="1"/>
</dbReference>
<dbReference type="InterPro" id="IPR006656">
    <property type="entry name" value="Mopterin_OxRdtase"/>
</dbReference>
<gene>
    <name evidence="7" type="ORF">GS424_006265</name>
</gene>
<keyword evidence="4" id="KW-0560">Oxidoreductase</keyword>
<dbReference type="Proteomes" id="UP000478463">
    <property type="component" value="Chromosome"/>
</dbReference>
<evidence type="ECO:0000256" key="1">
    <source>
        <dbReference type="ARBA" id="ARBA00010312"/>
    </source>
</evidence>
<keyword evidence="6" id="KW-0411">Iron-sulfur</keyword>
<dbReference type="PROSITE" id="PS51669">
    <property type="entry name" value="4FE4S_MOW_BIS_MGD"/>
    <property type="match status" value="1"/>
</dbReference>